<keyword evidence="7 8" id="KW-0503">Monooxygenase</keyword>
<protein>
    <submittedName>
        <fullName evidence="9">Pentalenolactone synthase</fullName>
    </submittedName>
</protein>
<dbReference type="PANTHER" id="PTHR46696:SF5">
    <property type="entry name" value="CYTOCHROME P450 BJ-1"/>
    <property type="match status" value="1"/>
</dbReference>
<comment type="cofactor">
    <cofactor evidence="1">
        <name>heme</name>
        <dbReference type="ChEBI" id="CHEBI:30413"/>
    </cofactor>
</comment>
<evidence type="ECO:0000256" key="6">
    <source>
        <dbReference type="ARBA" id="ARBA00023004"/>
    </source>
</evidence>
<evidence type="ECO:0000256" key="8">
    <source>
        <dbReference type="RuleBase" id="RU000461"/>
    </source>
</evidence>
<evidence type="ECO:0000256" key="7">
    <source>
        <dbReference type="ARBA" id="ARBA00023033"/>
    </source>
</evidence>
<dbReference type="PANTHER" id="PTHR46696">
    <property type="entry name" value="P450, PUTATIVE (EUROFUNG)-RELATED"/>
    <property type="match status" value="1"/>
</dbReference>
<dbReference type="InterPro" id="IPR036396">
    <property type="entry name" value="Cyt_P450_sf"/>
</dbReference>
<evidence type="ECO:0000313" key="9">
    <source>
        <dbReference type="EMBL" id="MCP2270827.1"/>
    </source>
</evidence>
<sequence length="383" mass="41822">MATQMSRTTTPAGFPAWLVTDYQTVRALLSDPRLGLTHPAPELAARLSDSVVFGRAQQARPTDGIDHTRMRRLLSQWFSARRLADYRPRVEQLVDGLLDELAASGSPADFHRVVSFPLPALVISDLLGVPFEHRDRFRAWSDEAADMRDQARSEHGSTELAAYIADMVALRLREDTDDLLSDLVAAHRVDPEGFTLDKVVALGMTLLFAGHETTVTAIDAGAVLLATHPDQRAQLTARAELMPTAVEEILRGSLPRTSYFATPDPADVGGALPRWANTDLDIGGVTIQEGEMVLLGLAHANVDPHLVGDHQGFDVTREANRHLTFGHGKHFCAGAPLARLELDVLFARVVQRFPGLTLAVPLNELEPRDNLLTGGLNALPVTW</sequence>
<dbReference type="PROSITE" id="PS00086">
    <property type="entry name" value="CYTOCHROME_P450"/>
    <property type="match status" value="1"/>
</dbReference>
<dbReference type="Pfam" id="PF00067">
    <property type="entry name" value="p450"/>
    <property type="match status" value="2"/>
</dbReference>
<dbReference type="Proteomes" id="UP001205185">
    <property type="component" value="Unassembled WGS sequence"/>
</dbReference>
<keyword evidence="4 8" id="KW-0479">Metal-binding</keyword>
<keyword evidence="6 8" id="KW-0408">Iron</keyword>
<dbReference type="SUPFAM" id="SSF48264">
    <property type="entry name" value="Cytochrome P450"/>
    <property type="match status" value="1"/>
</dbReference>
<evidence type="ECO:0000256" key="1">
    <source>
        <dbReference type="ARBA" id="ARBA00001971"/>
    </source>
</evidence>
<reference evidence="9 10" key="1">
    <citation type="submission" date="2022-06" db="EMBL/GenBank/DDBJ databases">
        <title>Genomic Encyclopedia of Archaeal and Bacterial Type Strains, Phase II (KMG-II): from individual species to whole genera.</title>
        <authorList>
            <person name="Goeker M."/>
        </authorList>
    </citation>
    <scope>NUCLEOTIDE SEQUENCE [LARGE SCALE GENOMIC DNA]</scope>
    <source>
        <strain evidence="9 10">DSM 44255</strain>
    </source>
</reference>
<dbReference type="CDD" id="cd11031">
    <property type="entry name" value="Cyp158A-like"/>
    <property type="match status" value="1"/>
</dbReference>
<comment type="caution">
    <text evidence="9">The sequence shown here is derived from an EMBL/GenBank/DDBJ whole genome shotgun (WGS) entry which is preliminary data.</text>
</comment>
<evidence type="ECO:0000256" key="3">
    <source>
        <dbReference type="ARBA" id="ARBA00022617"/>
    </source>
</evidence>
<comment type="similarity">
    <text evidence="2 8">Belongs to the cytochrome P450 family.</text>
</comment>
<keyword evidence="10" id="KW-1185">Reference proteome</keyword>
<accession>A0ABT1IDW4</accession>
<name>A0ABT1IDW4_9PSEU</name>
<dbReference type="InterPro" id="IPR001128">
    <property type="entry name" value="Cyt_P450"/>
</dbReference>
<evidence type="ECO:0000313" key="10">
    <source>
        <dbReference type="Proteomes" id="UP001205185"/>
    </source>
</evidence>
<keyword evidence="5 8" id="KW-0560">Oxidoreductase</keyword>
<dbReference type="PRINTS" id="PR00359">
    <property type="entry name" value="BP450"/>
</dbReference>
<dbReference type="InterPro" id="IPR002397">
    <property type="entry name" value="Cyt_P450_B"/>
</dbReference>
<evidence type="ECO:0000256" key="4">
    <source>
        <dbReference type="ARBA" id="ARBA00022723"/>
    </source>
</evidence>
<dbReference type="RefSeq" id="WP_253887797.1">
    <property type="nucleotide sequence ID" value="NZ_BAAAVB010000013.1"/>
</dbReference>
<evidence type="ECO:0000256" key="5">
    <source>
        <dbReference type="ARBA" id="ARBA00023002"/>
    </source>
</evidence>
<keyword evidence="3 8" id="KW-0349">Heme</keyword>
<dbReference type="EMBL" id="JAMTCO010000008">
    <property type="protein sequence ID" value="MCP2270827.1"/>
    <property type="molecule type" value="Genomic_DNA"/>
</dbReference>
<evidence type="ECO:0000256" key="2">
    <source>
        <dbReference type="ARBA" id="ARBA00010617"/>
    </source>
</evidence>
<dbReference type="Gene3D" id="1.10.630.10">
    <property type="entry name" value="Cytochrome P450"/>
    <property type="match status" value="1"/>
</dbReference>
<gene>
    <name evidence="9" type="ORF">LV75_003339</name>
</gene>
<dbReference type="InterPro" id="IPR017972">
    <property type="entry name" value="Cyt_P450_CS"/>
</dbReference>
<organism evidence="9 10">
    <name type="scientific">Actinokineospora diospyrosa</name>
    <dbReference type="NCBI Taxonomy" id="103728"/>
    <lineage>
        <taxon>Bacteria</taxon>
        <taxon>Bacillati</taxon>
        <taxon>Actinomycetota</taxon>
        <taxon>Actinomycetes</taxon>
        <taxon>Pseudonocardiales</taxon>
        <taxon>Pseudonocardiaceae</taxon>
        <taxon>Actinokineospora</taxon>
    </lineage>
</organism>
<proteinExistence type="inferred from homology"/>